<reference evidence="3 4" key="1">
    <citation type="submission" date="2020-03" db="EMBL/GenBank/DDBJ databases">
        <title>Vagococcus sp. nov., isolated from beetles.</title>
        <authorList>
            <person name="Hyun D.-W."/>
            <person name="Bae J.-W."/>
        </authorList>
    </citation>
    <scope>NUCLEOTIDE SEQUENCE [LARGE SCALE GENOMIC DNA]</scope>
    <source>
        <strain evidence="3 4">HDW17B</strain>
    </source>
</reference>
<organism evidence="3 4">
    <name type="scientific">Vagococcus hydrophili</name>
    <dbReference type="NCBI Taxonomy" id="2714947"/>
    <lineage>
        <taxon>Bacteria</taxon>
        <taxon>Bacillati</taxon>
        <taxon>Bacillota</taxon>
        <taxon>Bacilli</taxon>
        <taxon>Lactobacillales</taxon>
        <taxon>Enterococcaceae</taxon>
        <taxon>Vagococcus</taxon>
    </lineage>
</organism>
<feature type="domain" description="WxL" evidence="2">
    <location>
        <begin position="39"/>
        <end position="290"/>
    </location>
</feature>
<dbReference type="AlphaFoldDB" id="A0A6G8AT32"/>
<proteinExistence type="predicted"/>
<keyword evidence="4" id="KW-1185">Reference proteome</keyword>
<name>A0A6G8AT32_9ENTE</name>
<protein>
    <recommendedName>
        <fullName evidence="2">WxL domain-containing protein</fullName>
    </recommendedName>
</protein>
<sequence length="293" mass="31329">MKLSTKSAAALIALLAASTVGGVYVSADEASEAAEAEAAKTIKSDGRVEIGNAKDTGDDLKKTLDPETSGYLVQPGKTNGLDQMVVNTKKGPMKIERVPNFDFGKIEPQANDVFQYAKDYDYKKNVAAKDQPEDLKDVKRGAIIQFADVRNDQFGYTVKASMSEQFKNAENKMLAGSTILLNHGIMKAEDTNENKVPTTFKTGDLKLVEGTDGLNGAAVEVVTAAATEGKGRFVVEYGQSGTFDKTDKFAGIGADEKDSADKSVQLMIPNKTASNMAKGNYTAKITWTIGATE</sequence>
<accession>A0A6G8AT32</accession>
<evidence type="ECO:0000313" key="4">
    <source>
        <dbReference type="Proteomes" id="UP000501747"/>
    </source>
</evidence>
<evidence type="ECO:0000259" key="2">
    <source>
        <dbReference type="Pfam" id="PF13731"/>
    </source>
</evidence>
<dbReference type="Pfam" id="PF13731">
    <property type="entry name" value="WxL"/>
    <property type="match status" value="1"/>
</dbReference>
<feature type="chain" id="PRO_5038883488" description="WxL domain-containing protein" evidence="1">
    <location>
        <begin position="23"/>
        <end position="293"/>
    </location>
</feature>
<feature type="signal peptide" evidence="1">
    <location>
        <begin position="1"/>
        <end position="22"/>
    </location>
</feature>
<dbReference type="EMBL" id="CP049887">
    <property type="protein sequence ID" value="QIL48224.1"/>
    <property type="molecule type" value="Genomic_DNA"/>
</dbReference>
<dbReference type="Proteomes" id="UP000501747">
    <property type="component" value="Chromosome"/>
</dbReference>
<evidence type="ECO:0000256" key="1">
    <source>
        <dbReference type="SAM" id="SignalP"/>
    </source>
</evidence>
<dbReference type="RefSeq" id="WP_166034372.1">
    <property type="nucleotide sequence ID" value="NZ_CP049887.1"/>
</dbReference>
<keyword evidence="1" id="KW-0732">Signal</keyword>
<gene>
    <name evidence="3" type="ORF">G7082_06840</name>
</gene>
<dbReference type="KEGG" id="vhy:G7082_06840"/>
<evidence type="ECO:0000313" key="3">
    <source>
        <dbReference type="EMBL" id="QIL48224.1"/>
    </source>
</evidence>
<dbReference type="InterPro" id="IPR027994">
    <property type="entry name" value="WxL_dom"/>
</dbReference>